<dbReference type="PANTHER" id="PTHR34475:SF1">
    <property type="entry name" value="CYTOSKELETON PROTEIN RODZ"/>
    <property type="match status" value="1"/>
</dbReference>
<dbReference type="InterPro" id="IPR050400">
    <property type="entry name" value="Bact_Cytoskel_RodZ"/>
</dbReference>
<comment type="caution">
    <text evidence="3">The sequence shown here is derived from an EMBL/GenBank/DDBJ whole genome shotgun (WGS) entry which is preliminary data.</text>
</comment>
<name>A0A501PNP2_9PROT</name>
<dbReference type="EMBL" id="VFIY01000005">
    <property type="protein sequence ID" value="TPD61386.1"/>
    <property type="molecule type" value="Genomic_DNA"/>
</dbReference>
<dbReference type="InterPro" id="IPR025194">
    <property type="entry name" value="RodZ-like_C"/>
</dbReference>
<keyword evidence="4" id="KW-1185">Reference proteome</keyword>
<dbReference type="Gene3D" id="1.10.260.40">
    <property type="entry name" value="lambda repressor-like DNA-binding domains"/>
    <property type="match status" value="1"/>
</dbReference>
<dbReference type="OrthoDB" id="9790252at2"/>
<gene>
    <name evidence="3" type="ORF">FIV46_04035</name>
</gene>
<reference evidence="4" key="1">
    <citation type="submission" date="2019-06" db="EMBL/GenBank/DDBJ databases">
        <title>The complete genome of Emcibacter congregatus ZYLT.</title>
        <authorList>
            <person name="Zhao Z."/>
        </authorList>
    </citation>
    <scope>NUCLEOTIDE SEQUENCE [LARGE SCALE GENOMIC DNA]</scope>
    <source>
        <strain evidence="4">MCCC 1A06723</strain>
    </source>
</reference>
<feature type="domain" description="Cytoskeleton protein RodZ-like C-terminal" evidence="2">
    <location>
        <begin position="226"/>
        <end position="291"/>
    </location>
</feature>
<dbReference type="InterPro" id="IPR010982">
    <property type="entry name" value="Lambda_DNA-bd_dom_sf"/>
</dbReference>
<evidence type="ECO:0000313" key="4">
    <source>
        <dbReference type="Proteomes" id="UP000319148"/>
    </source>
</evidence>
<dbReference type="Proteomes" id="UP000319148">
    <property type="component" value="Unassembled WGS sequence"/>
</dbReference>
<sequence length="312" mass="33730">MVVMTGEEVNKAEAGDKNIPDVGSLLSEARKSKGLDSLDYVARELCIRPHLLEALEQNNFSAFPTACYASGFLKSYATYLGLDAASVVSQFKSEYEGATEKVELVFPEVPPRAHLPRTIAASIGSLSLVIMLGVWMMFGSENISGDMLALEDLTGITLAQSTSEPVQAPNQEPVAETTELASVEQPVEDKAETGRKFTFVQQATAKTGEATRKDVMATAVVTDRIRLTADADIWVRISGPEGEILFDRVVQKGEEFFAPDRKGLTLMTSNASALSVFVGDVAISPLGDYGQIVSELALDQKKLLQKTALLQY</sequence>
<evidence type="ECO:0000259" key="2">
    <source>
        <dbReference type="Pfam" id="PF13464"/>
    </source>
</evidence>
<evidence type="ECO:0000256" key="1">
    <source>
        <dbReference type="SAM" id="MobiDB-lite"/>
    </source>
</evidence>
<dbReference type="AlphaFoldDB" id="A0A501PNP2"/>
<proteinExistence type="predicted"/>
<dbReference type="GO" id="GO:0003677">
    <property type="term" value="F:DNA binding"/>
    <property type="evidence" value="ECO:0007669"/>
    <property type="project" value="InterPro"/>
</dbReference>
<accession>A0A501PNP2</accession>
<dbReference type="PANTHER" id="PTHR34475">
    <property type="match status" value="1"/>
</dbReference>
<organism evidence="3 4">
    <name type="scientific">Emcibacter nanhaiensis</name>
    <dbReference type="NCBI Taxonomy" id="1505037"/>
    <lineage>
        <taxon>Bacteria</taxon>
        <taxon>Pseudomonadati</taxon>
        <taxon>Pseudomonadota</taxon>
        <taxon>Alphaproteobacteria</taxon>
        <taxon>Emcibacterales</taxon>
        <taxon>Emcibacteraceae</taxon>
        <taxon>Emcibacter</taxon>
    </lineage>
</organism>
<protein>
    <submittedName>
        <fullName evidence="3">Helix-turn-helix domain-containing protein</fullName>
    </submittedName>
</protein>
<dbReference type="Pfam" id="PF13413">
    <property type="entry name" value="HTH_25"/>
    <property type="match status" value="1"/>
</dbReference>
<feature type="region of interest" description="Disordered" evidence="1">
    <location>
        <begin position="162"/>
        <end position="187"/>
    </location>
</feature>
<dbReference type="Pfam" id="PF13464">
    <property type="entry name" value="RodZ_C"/>
    <property type="match status" value="1"/>
</dbReference>
<evidence type="ECO:0000313" key="3">
    <source>
        <dbReference type="EMBL" id="TPD61386.1"/>
    </source>
</evidence>